<evidence type="ECO:0000256" key="2">
    <source>
        <dbReference type="SAM" id="MobiDB-lite"/>
    </source>
</evidence>
<dbReference type="EMBL" id="JABCRI010000001">
    <property type="protein sequence ID" value="KAF8413527.1"/>
    <property type="molecule type" value="Genomic_DNA"/>
</dbReference>
<dbReference type="GO" id="GO:0005737">
    <property type="term" value="C:cytoplasm"/>
    <property type="evidence" value="ECO:0007669"/>
    <property type="project" value="TreeGrafter"/>
</dbReference>
<evidence type="ECO:0000256" key="1">
    <source>
        <dbReference type="ARBA" id="ARBA00023186"/>
    </source>
</evidence>
<dbReference type="OrthoDB" id="417450at2759"/>
<dbReference type="PROSITE" id="PS50053">
    <property type="entry name" value="UBIQUITIN_2"/>
    <property type="match status" value="1"/>
</dbReference>
<dbReference type="OMA" id="QSARCAI"/>
<evidence type="ECO:0000259" key="3">
    <source>
        <dbReference type="PROSITE" id="PS50053"/>
    </source>
</evidence>
<evidence type="ECO:0000313" key="5">
    <source>
        <dbReference type="Proteomes" id="UP000655225"/>
    </source>
</evidence>
<feature type="compositionally biased region" description="Low complexity" evidence="2">
    <location>
        <begin position="53"/>
        <end position="65"/>
    </location>
</feature>
<dbReference type="Pfam" id="PF00240">
    <property type="entry name" value="ubiquitin"/>
    <property type="match status" value="1"/>
</dbReference>
<name>A0A835A3T1_TETSI</name>
<dbReference type="Pfam" id="PF02179">
    <property type="entry name" value="BAG"/>
    <property type="match status" value="1"/>
</dbReference>
<reference evidence="4 5" key="1">
    <citation type="submission" date="2020-04" db="EMBL/GenBank/DDBJ databases">
        <title>Plant Genome Project.</title>
        <authorList>
            <person name="Zhang R.-G."/>
        </authorList>
    </citation>
    <scope>NUCLEOTIDE SEQUENCE [LARGE SCALE GENOMIC DNA]</scope>
    <source>
        <strain evidence="4">YNK0</strain>
        <tissue evidence="4">Leaf</tissue>
    </source>
</reference>
<dbReference type="PANTHER" id="PTHR12329">
    <property type="entry name" value="BCL2-ASSOCIATED ATHANOGENE"/>
    <property type="match status" value="1"/>
</dbReference>
<dbReference type="InterPro" id="IPR003103">
    <property type="entry name" value="BAG_domain"/>
</dbReference>
<keyword evidence="1" id="KW-0143">Chaperone</keyword>
<dbReference type="InterPro" id="IPR039773">
    <property type="entry name" value="BAG_chaperone_regulator"/>
</dbReference>
<dbReference type="SUPFAM" id="SSF63491">
    <property type="entry name" value="BAG domain"/>
    <property type="match status" value="1"/>
</dbReference>
<dbReference type="Proteomes" id="UP000655225">
    <property type="component" value="Unassembled WGS sequence"/>
</dbReference>
<proteinExistence type="predicted"/>
<organism evidence="4 5">
    <name type="scientific">Tetracentron sinense</name>
    <name type="common">Spur-leaf</name>
    <dbReference type="NCBI Taxonomy" id="13715"/>
    <lineage>
        <taxon>Eukaryota</taxon>
        <taxon>Viridiplantae</taxon>
        <taxon>Streptophyta</taxon>
        <taxon>Embryophyta</taxon>
        <taxon>Tracheophyta</taxon>
        <taxon>Spermatophyta</taxon>
        <taxon>Magnoliopsida</taxon>
        <taxon>Trochodendrales</taxon>
        <taxon>Trochodendraceae</taxon>
        <taxon>Tetracentron</taxon>
    </lineage>
</organism>
<sequence>MHVFKGQESVGKKWRVDVLSGKEETDRNLVRLAARFEEMMRKRWKYNGRLRESSPASTRSTTSSTSKDEEIEWEMRPGGMLVQKRCEKSHVSAPSLRLRIAYGAFRYQIFISSQATFGELKKEVAEESGVEAGEQRLIFRGKERENGDYLDTCGVKDGSKVILVEDPCGREKRLLEMRRNAKLQTAHRAISDVSLEVDKLADQVCVIEKSIKTGSKVAEVQIATLTEMLMRQAIKLDSICIEGDAAAQKHLQGKRVQKCVETLDVLKVSNARVKPTVVTTSKWETFETPTLAHWEIFD</sequence>
<dbReference type="PANTHER" id="PTHR12329:SF17">
    <property type="entry name" value="OS04G0619900 PROTEIN"/>
    <property type="match status" value="1"/>
</dbReference>
<dbReference type="GO" id="GO:0051087">
    <property type="term" value="F:protein-folding chaperone binding"/>
    <property type="evidence" value="ECO:0007669"/>
    <property type="project" value="InterPro"/>
</dbReference>
<dbReference type="SMART" id="SM00213">
    <property type="entry name" value="UBQ"/>
    <property type="match status" value="1"/>
</dbReference>
<dbReference type="GO" id="GO:0050821">
    <property type="term" value="P:protein stabilization"/>
    <property type="evidence" value="ECO:0007669"/>
    <property type="project" value="TreeGrafter"/>
</dbReference>
<dbReference type="GO" id="GO:0000774">
    <property type="term" value="F:adenyl-nucleotide exchange factor activity"/>
    <property type="evidence" value="ECO:0007669"/>
    <property type="project" value="TreeGrafter"/>
</dbReference>
<comment type="caution">
    <text evidence="4">The sequence shown here is derived from an EMBL/GenBank/DDBJ whole genome shotgun (WGS) entry which is preliminary data.</text>
</comment>
<dbReference type="SUPFAM" id="SSF54236">
    <property type="entry name" value="Ubiquitin-like"/>
    <property type="match status" value="1"/>
</dbReference>
<dbReference type="InterPro" id="IPR000626">
    <property type="entry name" value="Ubiquitin-like_dom"/>
</dbReference>
<dbReference type="Gene3D" id="3.10.20.90">
    <property type="entry name" value="Phosphatidylinositol 3-kinase Catalytic Subunit, Chain A, domain 1"/>
    <property type="match status" value="1"/>
</dbReference>
<gene>
    <name evidence="4" type="ORF">HHK36_001518</name>
</gene>
<dbReference type="AlphaFoldDB" id="A0A835A3T1"/>
<feature type="domain" description="Ubiquitin-like" evidence="3">
    <location>
        <begin position="94"/>
        <end position="170"/>
    </location>
</feature>
<protein>
    <recommendedName>
        <fullName evidence="3">Ubiquitin-like domain-containing protein</fullName>
    </recommendedName>
</protein>
<accession>A0A835A3T1</accession>
<dbReference type="Gene3D" id="1.20.58.120">
    <property type="entry name" value="BAG domain"/>
    <property type="match status" value="1"/>
</dbReference>
<evidence type="ECO:0000313" key="4">
    <source>
        <dbReference type="EMBL" id="KAF8413527.1"/>
    </source>
</evidence>
<dbReference type="InterPro" id="IPR029071">
    <property type="entry name" value="Ubiquitin-like_domsf"/>
</dbReference>
<feature type="region of interest" description="Disordered" evidence="2">
    <location>
        <begin position="49"/>
        <end position="72"/>
    </location>
</feature>
<dbReference type="InterPro" id="IPR036533">
    <property type="entry name" value="BAG_dom_sf"/>
</dbReference>
<keyword evidence="5" id="KW-1185">Reference proteome</keyword>